<sequence>MYLFSCNVTLSLCRGQASPLSSSAVMNVDDDVEKLLNGEGLEVNKEFDSAPAQVRAVVLRKTVTYIVSAVIFNEKNEVLMVQEAKENCYQKWYLPAGRMEEGESIVEAMRREVKEETGFECQPITLVLVQEQGPEWIRFVFLAEITGGSLKTTAEADTESLQAGWWDQESPLTLRGRDILRLIDAALKYREKPWHPVANPIDMGCHVIVQRLLLTFSSPDGTLWLLLGNAKELHLPVAVSNKTHTVTWAANRLVQETMPSTYYELDVNTRGILGLQHSGSVPGKTDGLCFNTLVTLEHTRQGPHTSLPPPLENPCFQWNKVENRRLREQIQQRLTTGSLLPVHSLY</sequence>
<dbReference type="PROSITE" id="PS00893">
    <property type="entry name" value="NUDIX_BOX"/>
    <property type="match status" value="1"/>
</dbReference>
<feature type="domain" description="Nudix hydrolase" evidence="19">
    <location>
        <begin position="62"/>
        <end position="187"/>
    </location>
</feature>
<dbReference type="PROSITE" id="PS51462">
    <property type="entry name" value="NUDIX"/>
    <property type="match status" value="1"/>
</dbReference>
<evidence type="ECO:0000313" key="21">
    <source>
        <dbReference type="Proteomes" id="UP000265140"/>
    </source>
</evidence>
<organism evidence="20 21">
    <name type="scientific">Esox lucius</name>
    <name type="common">Northern pike</name>
    <dbReference type="NCBI Taxonomy" id="8010"/>
    <lineage>
        <taxon>Eukaryota</taxon>
        <taxon>Metazoa</taxon>
        <taxon>Chordata</taxon>
        <taxon>Craniata</taxon>
        <taxon>Vertebrata</taxon>
        <taxon>Euteleostomi</taxon>
        <taxon>Actinopterygii</taxon>
        <taxon>Neopterygii</taxon>
        <taxon>Teleostei</taxon>
        <taxon>Protacanthopterygii</taxon>
        <taxon>Esociformes</taxon>
        <taxon>Esocidae</taxon>
        <taxon>Esox</taxon>
    </lineage>
</organism>
<keyword evidence="6" id="KW-0460">Magnesium</keyword>
<comment type="cofactor">
    <cofactor evidence="1">
        <name>Mn(2+)</name>
        <dbReference type="ChEBI" id="CHEBI:29035"/>
    </cofactor>
</comment>
<evidence type="ECO:0000256" key="5">
    <source>
        <dbReference type="ARBA" id="ARBA00022801"/>
    </source>
</evidence>
<dbReference type="GeneTree" id="ENSGT00390000002931"/>
<evidence type="ECO:0000256" key="2">
    <source>
        <dbReference type="ARBA" id="ARBA00001946"/>
    </source>
</evidence>
<evidence type="ECO:0000256" key="17">
    <source>
        <dbReference type="ARBA" id="ARBA00083158"/>
    </source>
</evidence>
<dbReference type="GO" id="GO:0044716">
    <property type="term" value="F:8-oxo-GDP phosphatase activity"/>
    <property type="evidence" value="ECO:0007669"/>
    <property type="project" value="TreeGrafter"/>
</dbReference>
<dbReference type="GO" id="GO:0046872">
    <property type="term" value="F:metal ion binding"/>
    <property type="evidence" value="ECO:0007669"/>
    <property type="project" value="UniProtKB-KW"/>
</dbReference>
<evidence type="ECO:0000256" key="10">
    <source>
        <dbReference type="ARBA" id="ARBA00051185"/>
    </source>
</evidence>
<accession>A0AAY5K923</accession>
<protein>
    <recommendedName>
        <fullName evidence="14">8-oxo-dGDP phosphatase NUDT18</fullName>
        <ecNumber evidence="13">3.6.1.58</ecNumber>
    </recommendedName>
    <alternativeName>
        <fullName evidence="17">2-hydroxy-dADP phosphatase</fullName>
    </alternativeName>
    <alternativeName>
        <fullName evidence="15">7,8-dihydro-8-oxoguanine phosphatase</fullName>
    </alternativeName>
    <alternativeName>
        <fullName evidence="16">Nucleoside diphosphate-linked moiety X motif 18</fullName>
    </alternativeName>
</protein>
<keyword evidence="5 18" id="KW-0378">Hydrolase</keyword>
<evidence type="ECO:0000256" key="13">
    <source>
        <dbReference type="ARBA" id="ARBA00066482"/>
    </source>
</evidence>
<dbReference type="InterPro" id="IPR020476">
    <property type="entry name" value="Nudix_hydrolase"/>
</dbReference>
<dbReference type="FunFam" id="3.90.79.10:FF:000080">
    <property type="entry name" value="8-oxo-dGDP phosphatase NUDT18"/>
    <property type="match status" value="1"/>
</dbReference>
<evidence type="ECO:0000256" key="8">
    <source>
        <dbReference type="ARBA" id="ARBA00050269"/>
    </source>
</evidence>
<dbReference type="InterPro" id="IPR020084">
    <property type="entry name" value="NUDIX_hydrolase_CS"/>
</dbReference>
<dbReference type="Proteomes" id="UP000265140">
    <property type="component" value="Chromosome 13"/>
</dbReference>
<evidence type="ECO:0000259" key="19">
    <source>
        <dbReference type="PROSITE" id="PS51462"/>
    </source>
</evidence>
<comment type="catalytic activity">
    <reaction evidence="10">
        <text>8-oxo-GDP + H2O = 8-oxo-GMP + phosphate + H(+)</text>
        <dbReference type="Rhea" id="RHEA:62356"/>
        <dbReference type="ChEBI" id="CHEBI:15377"/>
        <dbReference type="ChEBI" id="CHEBI:15378"/>
        <dbReference type="ChEBI" id="CHEBI:43474"/>
        <dbReference type="ChEBI" id="CHEBI:143554"/>
        <dbReference type="ChEBI" id="CHEBI:145694"/>
        <dbReference type="EC" id="3.6.1.58"/>
    </reaction>
    <physiologicalReaction direction="left-to-right" evidence="10">
        <dbReference type="Rhea" id="RHEA:62357"/>
    </physiologicalReaction>
</comment>
<comment type="function">
    <text evidence="12">Mediates the hydrolysis of oxidized nucleoside diphosphate derivatives. Hydrolyzes 8-oxo-7,8-dihydroguanine (8-oxo-Gua)-containing deoxyribo- and ribonucleoside diphosphates to the monophosphates. Hydrolyzes 8-oxo-dGDP and 8-oxo-GDP with the same efficiencies. Also hydrolyzes 8-OH-dADP and 2-OH-dADP. Exhibited no or minimal hydrolysis activity against 8-oxo-dGTP, 8-oxo-GTP, dGTP, GTP, dGDP and GDP. Probably removes oxidized guanine nucleotides from both the DNA and RNA precursor pools.</text>
</comment>
<dbReference type="Pfam" id="PF00293">
    <property type="entry name" value="NUDIX"/>
    <property type="match status" value="1"/>
</dbReference>
<evidence type="ECO:0000256" key="4">
    <source>
        <dbReference type="ARBA" id="ARBA00022723"/>
    </source>
</evidence>
<comment type="catalytic activity">
    <reaction evidence="11">
        <text>2-oxo-dADP + H2O = 2-oxo-dAMP + phosphate + H(+)</text>
        <dbReference type="Rhea" id="RHEA:35223"/>
        <dbReference type="ChEBI" id="CHEBI:15377"/>
        <dbReference type="ChEBI" id="CHEBI:15378"/>
        <dbReference type="ChEBI" id="CHEBI:43474"/>
        <dbReference type="ChEBI" id="CHEBI:63212"/>
        <dbReference type="ChEBI" id="CHEBI:71363"/>
    </reaction>
    <physiologicalReaction direction="left-to-right" evidence="11">
        <dbReference type="Rhea" id="RHEA:35224"/>
    </physiologicalReaction>
</comment>
<dbReference type="InterPro" id="IPR015797">
    <property type="entry name" value="NUDIX_hydrolase-like_dom_sf"/>
</dbReference>
<evidence type="ECO:0000256" key="11">
    <source>
        <dbReference type="ARBA" id="ARBA00052843"/>
    </source>
</evidence>
<evidence type="ECO:0000256" key="18">
    <source>
        <dbReference type="RuleBase" id="RU003476"/>
    </source>
</evidence>
<reference evidence="20" key="3">
    <citation type="submission" date="2025-09" db="UniProtKB">
        <authorList>
            <consortium name="Ensembl"/>
        </authorList>
    </citation>
    <scope>IDENTIFICATION</scope>
</reference>
<dbReference type="SUPFAM" id="SSF55811">
    <property type="entry name" value="Nudix"/>
    <property type="match status" value="1"/>
</dbReference>
<reference evidence="20" key="2">
    <citation type="submission" date="2025-08" db="UniProtKB">
        <authorList>
            <consortium name="Ensembl"/>
        </authorList>
    </citation>
    <scope>IDENTIFICATION</scope>
</reference>
<evidence type="ECO:0000313" key="20">
    <source>
        <dbReference type="Ensembl" id="ENSELUP00000085694.1"/>
    </source>
</evidence>
<dbReference type="PANTHER" id="PTHR22769">
    <property type="entry name" value="MUTT/NUDIX HYDROLASE"/>
    <property type="match status" value="1"/>
</dbReference>
<comment type="catalytic activity">
    <reaction evidence="8">
        <text>8-oxo-dGDP + H2O = 8-oxo-dGMP + phosphate + H(+)</text>
        <dbReference type="Rhea" id="RHEA:32063"/>
        <dbReference type="ChEBI" id="CHEBI:15377"/>
        <dbReference type="ChEBI" id="CHEBI:15378"/>
        <dbReference type="ChEBI" id="CHEBI:43474"/>
        <dbReference type="ChEBI" id="CHEBI:63224"/>
        <dbReference type="ChEBI" id="CHEBI:63715"/>
        <dbReference type="EC" id="3.6.1.58"/>
    </reaction>
    <physiologicalReaction direction="left-to-right" evidence="8">
        <dbReference type="Rhea" id="RHEA:32064"/>
    </physiologicalReaction>
</comment>
<dbReference type="Gene3D" id="3.90.79.10">
    <property type="entry name" value="Nucleoside Triphosphate Pyrophosphohydrolase"/>
    <property type="match status" value="1"/>
</dbReference>
<comment type="similarity">
    <text evidence="3 18">Belongs to the Nudix hydrolase family.</text>
</comment>
<dbReference type="AlphaFoldDB" id="A0AAY5K923"/>
<proteinExistence type="inferred from homology"/>
<evidence type="ECO:0000256" key="12">
    <source>
        <dbReference type="ARBA" id="ARBA00056193"/>
    </source>
</evidence>
<name>A0AAY5K923_ESOLU</name>
<evidence type="ECO:0000256" key="15">
    <source>
        <dbReference type="ARBA" id="ARBA00076305"/>
    </source>
</evidence>
<evidence type="ECO:0000256" key="16">
    <source>
        <dbReference type="ARBA" id="ARBA00080473"/>
    </source>
</evidence>
<keyword evidence="21" id="KW-1185">Reference proteome</keyword>
<evidence type="ECO:0000256" key="1">
    <source>
        <dbReference type="ARBA" id="ARBA00001936"/>
    </source>
</evidence>
<evidence type="ECO:0000256" key="14">
    <source>
        <dbReference type="ARBA" id="ARBA00071481"/>
    </source>
</evidence>
<evidence type="ECO:0000256" key="3">
    <source>
        <dbReference type="ARBA" id="ARBA00005582"/>
    </source>
</evidence>
<comment type="catalytic activity">
    <reaction evidence="9">
        <text>8-oxo-dADP + H2O = 8-oxo-dAMP + phosphate + H(+)</text>
        <dbReference type="Rhea" id="RHEA:35219"/>
        <dbReference type="ChEBI" id="CHEBI:15377"/>
        <dbReference type="ChEBI" id="CHEBI:15378"/>
        <dbReference type="ChEBI" id="CHEBI:43474"/>
        <dbReference type="ChEBI" id="CHEBI:71361"/>
        <dbReference type="ChEBI" id="CHEBI:71362"/>
    </reaction>
    <physiologicalReaction direction="left-to-right" evidence="9">
        <dbReference type="Rhea" id="RHEA:35220"/>
    </physiologicalReaction>
</comment>
<keyword evidence="4" id="KW-0479">Metal-binding</keyword>
<evidence type="ECO:0000256" key="9">
    <source>
        <dbReference type="ARBA" id="ARBA00050338"/>
    </source>
</evidence>
<dbReference type="PANTHER" id="PTHR22769:SF56">
    <property type="entry name" value="8-OXO-DGDP PHOSPHATASE NUDT18"/>
    <property type="match status" value="1"/>
</dbReference>
<dbReference type="InterPro" id="IPR000086">
    <property type="entry name" value="NUDIX_hydrolase_dom"/>
</dbReference>
<dbReference type="InterPro" id="IPR042970">
    <property type="entry name" value="NUDT18_NUDIX"/>
</dbReference>
<dbReference type="GO" id="GO:0044715">
    <property type="term" value="F:8-oxo-dGDP phosphatase activity"/>
    <property type="evidence" value="ECO:0007669"/>
    <property type="project" value="TreeGrafter"/>
</dbReference>
<reference evidence="20 21" key="1">
    <citation type="submission" date="2020-02" db="EMBL/GenBank/DDBJ databases">
        <title>Esox lucius (northern pike) genome, fEsoLuc1, primary haplotype.</title>
        <authorList>
            <person name="Myers G."/>
            <person name="Karagic N."/>
            <person name="Meyer A."/>
            <person name="Pippel M."/>
            <person name="Reichard M."/>
            <person name="Winkler S."/>
            <person name="Tracey A."/>
            <person name="Sims Y."/>
            <person name="Howe K."/>
            <person name="Rhie A."/>
            <person name="Formenti G."/>
            <person name="Durbin R."/>
            <person name="Fedrigo O."/>
            <person name="Jarvis E.D."/>
        </authorList>
    </citation>
    <scope>NUCLEOTIDE SEQUENCE [LARGE SCALE GENOMIC DNA]</scope>
</reference>
<dbReference type="PRINTS" id="PR00502">
    <property type="entry name" value="NUDIXFAMILY"/>
</dbReference>
<keyword evidence="7" id="KW-0464">Manganese</keyword>
<dbReference type="CDD" id="cd04671">
    <property type="entry name" value="NUDIX_8DGDPP_Nudt18"/>
    <property type="match status" value="1"/>
</dbReference>
<dbReference type="Ensembl" id="ENSELUT00000096146.1">
    <property type="protein sequence ID" value="ENSELUP00000085694.1"/>
    <property type="gene ID" value="ENSELUG00000042099.1"/>
</dbReference>
<dbReference type="EC" id="3.6.1.58" evidence="13"/>
<evidence type="ECO:0000256" key="6">
    <source>
        <dbReference type="ARBA" id="ARBA00022842"/>
    </source>
</evidence>
<comment type="cofactor">
    <cofactor evidence="2">
        <name>Mg(2+)</name>
        <dbReference type="ChEBI" id="CHEBI:18420"/>
    </cofactor>
</comment>
<evidence type="ECO:0000256" key="7">
    <source>
        <dbReference type="ARBA" id="ARBA00023211"/>
    </source>
</evidence>